<sequence length="624" mass="70153">MLILSLIVPCLSNSCRHSAIFAPKYEPQDTEASLHRLPLSRQWLGIAYGRHVSSAAAPSDPFGPTTPAADPNNFQAHAPSQIISSSRSFGHDSLLPLRLGLVDTALSFSFYFLFCLEVCQNRRAGDGQVPASTNNAHWQLRLTPSPPSSSHTAQHRTSPVRLPHHGFHRHSPESHPPQDRHLGHCHRLRVVGRRLALRLPSSLGLVHVALLPLLHRRRRPQARLYGPRRHVRQRLHAPDFTIKDIRDAIPAHCFERSALKGYAYILRDMACIATTFLLCHNFVTPEYIPSTPVRALLWGLYTVLQGLFGTGLWVIAHECGHQAFSPSKVVNDTTGWVLHSALLVPYFSWKISHGKHHKATGNMERDMVFVPRTREQQASRLGKLVHELGELAEDAPAYTLLMLIGQQLIGWPNYLLTNVTGHNYHERQREGRGKGKHNGFGGGVNHFDPRSPLYEQKDGKLILLSDLGIAITASVLYFLGSRFGWANLAVWYMIPYLWVNHWLVAITFLQHTDPSLPHYTADEWNFVRGAAATIDREMGFIGRHLLHGIIETHASDAIRPVMGKHYRSDTKDGPWGFIRAMWRSARMCQWVEPSENAEGAGKGVLFFRNTNGLGTKPLSMKKPE</sequence>
<accession>A0ACC4DD41</accession>
<evidence type="ECO:0000313" key="2">
    <source>
        <dbReference type="Proteomes" id="UP001638806"/>
    </source>
</evidence>
<dbReference type="Proteomes" id="UP001638806">
    <property type="component" value="Unassembled WGS sequence"/>
</dbReference>
<keyword evidence="2" id="KW-1185">Reference proteome</keyword>
<protein>
    <submittedName>
        <fullName evidence="1">Uncharacterized protein</fullName>
    </submittedName>
</protein>
<dbReference type="EMBL" id="JBGNUJ010000011">
    <property type="protein sequence ID" value="KAL3954199.1"/>
    <property type="molecule type" value="Genomic_DNA"/>
</dbReference>
<evidence type="ECO:0000313" key="1">
    <source>
        <dbReference type="EMBL" id="KAL3954199.1"/>
    </source>
</evidence>
<comment type="caution">
    <text evidence="1">The sequence shown here is derived from an EMBL/GenBank/DDBJ whole genome shotgun (WGS) entry which is preliminary data.</text>
</comment>
<proteinExistence type="predicted"/>
<organism evidence="1 2">
    <name type="scientific">Purpureocillium lilacinum</name>
    <name type="common">Paecilomyces lilacinus</name>
    <dbReference type="NCBI Taxonomy" id="33203"/>
    <lineage>
        <taxon>Eukaryota</taxon>
        <taxon>Fungi</taxon>
        <taxon>Dikarya</taxon>
        <taxon>Ascomycota</taxon>
        <taxon>Pezizomycotina</taxon>
        <taxon>Sordariomycetes</taxon>
        <taxon>Hypocreomycetidae</taxon>
        <taxon>Hypocreales</taxon>
        <taxon>Ophiocordycipitaceae</taxon>
        <taxon>Purpureocillium</taxon>
    </lineage>
</organism>
<gene>
    <name evidence="1" type="ORF">ACCO45_012155</name>
</gene>
<name>A0ACC4DD41_PURLI</name>
<reference evidence="1" key="1">
    <citation type="submission" date="2024-12" db="EMBL/GenBank/DDBJ databases">
        <title>Comparative genomics and development of molecular markers within Purpureocillium lilacinum and among Purpureocillium species.</title>
        <authorList>
            <person name="Yeh Z.-Y."/>
            <person name="Ni N.-T."/>
            <person name="Lo P.-H."/>
            <person name="Mushyakhwo K."/>
            <person name="Lin C.-F."/>
            <person name="Nai Y.-S."/>
        </authorList>
    </citation>
    <scope>NUCLEOTIDE SEQUENCE</scope>
    <source>
        <strain evidence="1">NCHU-NPUST-175</strain>
    </source>
</reference>